<dbReference type="Gene3D" id="1.10.20.10">
    <property type="entry name" value="Histone, subunit A"/>
    <property type="match status" value="1"/>
</dbReference>
<comment type="function">
    <text evidence="7">Component of the sequence-specific heterotrimeric transcription factor (NF-Y) which specifically recognizes a 5'-CCAAT-3' box motif found in the promoters of its target genes. NF-Y can function as both an activator and a repressor, depending on its interacting cofactors.</text>
</comment>
<keyword evidence="2" id="KW-0805">Transcription regulation</keyword>
<evidence type="ECO:0000256" key="12">
    <source>
        <dbReference type="ARBA" id="ARBA00042663"/>
    </source>
</evidence>
<comment type="subunit">
    <text evidence="8">Heterotrimeric transcription factor composed of three components, NF-YA, NF-YB and NF-YC. NF-YB and NF-YC must interact and dimerize for NF-YA association and DNA binding.</text>
</comment>
<dbReference type="InterPro" id="IPR009072">
    <property type="entry name" value="Histone-fold"/>
</dbReference>
<dbReference type="GO" id="GO:0000978">
    <property type="term" value="F:RNA polymerase II cis-regulatory region sequence-specific DNA binding"/>
    <property type="evidence" value="ECO:0007669"/>
    <property type="project" value="TreeGrafter"/>
</dbReference>
<dbReference type="AlphaFoldDB" id="A0A131XJU9"/>
<feature type="compositionally biased region" description="Low complexity" evidence="13">
    <location>
        <begin position="343"/>
        <end position="356"/>
    </location>
</feature>
<protein>
    <recommendedName>
        <fullName evidence="10">Nuclear transcription factor Y subunit gamma</fullName>
    </recommendedName>
    <alternativeName>
        <fullName evidence="11">CAAT box DNA-binding protein subunit C</fullName>
    </alternativeName>
    <alternativeName>
        <fullName evidence="12">Nuclear transcription factor Y subunit C</fullName>
    </alternativeName>
</protein>
<name>A0A131XJU9_9ACAR</name>
<dbReference type="Pfam" id="PF00125">
    <property type="entry name" value="Histone"/>
    <property type="match status" value="1"/>
</dbReference>
<dbReference type="CDD" id="cd22908">
    <property type="entry name" value="HFD_NFYC-like"/>
    <property type="match status" value="1"/>
</dbReference>
<evidence type="ECO:0000256" key="6">
    <source>
        <dbReference type="ARBA" id="ARBA00023242"/>
    </source>
</evidence>
<dbReference type="PANTHER" id="PTHR10252:SF8">
    <property type="entry name" value="NUCLEAR TRANSCRIPTION FACTOR Y SUBUNIT GAMMA"/>
    <property type="match status" value="1"/>
</dbReference>
<dbReference type="GO" id="GO:0016602">
    <property type="term" value="C:CCAAT-binding factor complex"/>
    <property type="evidence" value="ECO:0007669"/>
    <property type="project" value="TreeGrafter"/>
</dbReference>
<evidence type="ECO:0000256" key="9">
    <source>
        <dbReference type="ARBA" id="ARBA00038129"/>
    </source>
</evidence>
<feature type="domain" description="Core Histone H2A/H2B/H3" evidence="14">
    <location>
        <begin position="37"/>
        <end position="106"/>
    </location>
</feature>
<dbReference type="GO" id="GO:0046982">
    <property type="term" value="F:protein heterodimerization activity"/>
    <property type="evidence" value="ECO:0007669"/>
    <property type="project" value="InterPro"/>
</dbReference>
<sequence>MSDSQSYSNASGQSEAQQALEYFWPRIMEETRTLGVNEFKNQELPLARIKKIMKLDKDVKMISAEAPVLFARAAEIFITELSLRAWVHTEDNKRRTLQRNDIAMAITKYDQFDFLIDIVPRDELKPTTKRTEEAVRTTTMPADQVQYYFQLAQQHQAALQQQQQQQPTAALATAAQPQIQIVQASGTNAQALTVQNATPSFSVPSVLQVQQVSTAEQQQQAQQQQQQQIQLQTQPQVVQLQQPVQTQPVAQQGGIQIVQQVINSNGEIQQIPIQLTPAQLQLIRMQMQGQSTGQPIIIQTAPIPQAAPQPPPQQPQTLYQIQQAPGQPASVFLAPAGAVAGTPQTTVQIQTQQETQASEDDGTDQ</sequence>
<keyword evidence="4" id="KW-0010">Activator</keyword>
<evidence type="ECO:0000256" key="8">
    <source>
        <dbReference type="ARBA" id="ARBA00025911"/>
    </source>
</evidence>
<feature type="region of interest" description="Disordered" evidence="13">
    <location>
        <begin position="343"/>
        <end position="365"/>
    </location>
</feature>
<evidence type="ECO:0000256" key="11">
    <source>
        <dbReference type="ARBA" id="ARBA00042333"/>
    </source>
</evidence>
<proteinExistence type="evidence at transcript level"/>
<evidence type="ECO:0000256" key="5">
    <source>
        <dbReference type="ARBA" id="ARBA00023163"/>
    </source>
</evidence>
<organism evidence="15">
    <name type="scientific">Hyalomma excavatum</name>
    <dbReference type="NCBI Taxonomy" id="257692"/>
    <lineage>
        <taxon>Eukaryota</taxon>
        <taxon>Metazoa</taxon>
        <taxon>Ecdysozoa</taxon>
        <taxon>Arthropoda</taxon>
        <taxon>Chelicerata</taxon>
        <taxon>Arachnida</taxon>
        <taxon>Acari</taxon>
        <taxon>Parasitiformes</taxon>
        <taxon>Ixodida</taxon>
        <taxon>Ixodoidea</taxon>
        <taxon>Ixodidae</taxon>
        <taxon>Hyalomminae</taxon>
        <taxon>Hyalomma</taxon>
    </lineage>
</organism>
<evidence type="ECO:0000259" key="14">
    <source>
        <dbReference type="Pfam" id="PF00125"/>
    </source>
</evidence>
<evidence type="ECO:0000256" key="4">
    <source>
        <dbReference type="ARBA" id="ARBA00023159"/>
    </source>
</evidence>
<comment type="subcellular location">
    <subcellularLocation>
        <location evidence="1">Nucleus</location>
    </subcellularLocation>
</comment>
<keyword evidence="6" id="KW-0539">Nucleus</keyword>
<evidence type="ECO:0000256" key="1">
    <source>
        <dbReference type="ARBA" id="ARBA00004123"/>
    </source>
</evidence>
<comment type="similarity">
    <text evidence="9">Belongs to the NFYC/HAP5 subunit family.</text>
</comment>
<dbReference type="InterPro" id="IPR007125">
    <property type="entry name" value="H2A/H2B/H3"/>
</dbReference>
<evidence type="ECO:0000256" key="2">
    <source>
        <dbReference type="ARBA" id="ARBA00023015"/>
    </source>
</evidence>
<dbReference type="PANTHER" id="PTHR10252">
    <property type="entry name" value="HISTONE-LIKE TRANSCRIPTION FACTOR CCAAT-RELATED"/>
    <property type="match status" value="1"/>
</dbReference>
<dbReference type="SUPFAM" id="SSF47113">
    <property type="entry name" value="Histone-fold"/>
    <property type="match status" value="1"/>
</dbReference>
<dbReference type="FunFam" id="1.10.20.10:FF:000006">
    <property type="entry name" value="Nuclear transcription factor Y subunit gamma"/>
    <property type="match status" value="1"/>
</dbReference>
<dbReference type="InterPro" id="IPR050568">
    <property type="entry name" value="Transcr_DNA_Rep_Reg"/>
</dbReference>
<dbReference type="EMBL" id="GEFH01002181">
    <property type="protein sequence ID" value="JAP66400.1"/>
    <property type="molecule type" value="mRNA"/>
</dbReference>
<evidence type="ECO:0000256" key="3">
    <source>
        <dbReference type="ARBA" id="ARBA00023125"/>
    </source>
</evidence>
<accession>A0A131XJU9</accession>
<reference evidence="15" key="1">
    <citation type="journal article" date="2017" name="Ticks Tick Borne Dis.">
        <title>An insight into the sialome of Hyalomma excavatum.</title>
        <authorList>
            <person name="Ribeiro J.M."/>
            <person name="Slovak M."/>
            <person name="Francischetti I.M."/>
        </authorList>
    </citation>
    <scope>NUCLEOTIDE SEQUENCE</scope>
    <source>
        <strain evidence="15">Samish</strain>
        <tissue evidence="15">Salivary glands</tissue>
    </source>
</reference>
<keyword evidence="3" id="KW-0238">DNA-binding</keyword>
<dbReference type="GO" id="GO:0001228">
    <property type="term" value="F:DNA-binding transcription activator activity, RNA polymerase II-specific"/>
    <property type="evidence" value="ECO:0007669"/>
    <property type="project" value="TreeGrafter"/>
</dbReference>
<evidence type="ECO:0000256" key="13">
    <source>
        <dbReference type="SAM" id="MobiDB-lite"/>
    </source>
</evidence>
<evidence type="ECO:0000256" key="10">
    <source>
        <dbReference type="ARBA" id="ARBA00040590"/>
    </source>
</evidence>
<evidence type="ECO:0000256" key="7">
    <source>
        <dbReference type="ARBA" id="ARBA00025263"/>
    </source>
</evidence>
<evidence type="ECO:0000313" key="15">
    <source>
        <dbReference type="EMBL" id="JAP66400.1"/>
    </source>
</evidence>
<keyword evidence="5" id="KW-0804">Transcription</keyword>